<evidence type="ECO:0000313" key="2">
    <source>
        <dbReference type="EMBL" id="KAK1933767.1"/>
    </source>
</evidence>
<gene>
    <name evidence="2" type="ORF">X943_002670</name>
</gene>
<keyword evidence="3" id="KW-1185">Reference proteome</keyword>
<sequence length="329" mass="37441">MGFSKDQLPSPGWSGYSLFVILDIFVGNSDSDKAHPVLRDLLRFLLCLTRAPPETLGELFAFFMRFKDSSVFRNNFESWIEDEPGFYSGGDLTKAIQNLFKHNSHSNDLKSLFCSSGSTCGKYLYPLTENAYNNKNFIEGFLDTYLSFVCHLAPTFKEKLEEFHHEASTKFKSCCSSGSCPKIVECPCALPFLYSYGFSFWSPGDLNCVDNDGNSKHGSGGHFEDDKGCTKKSCFEFIIQLERVISGKPFEKLLDAIEAFLWSIRLPFFLFVLAFWALVISYFLYVQLYKLDILHIDSHLHLSRSFKLLPSTLFSDASSKLKDLSYFTL</sequence>
<keyword evidence="1" id="KW-0812">Transmembrane</keyword>
<reference evidence="2" key="1">
    <citation type="journal article" date="2014" name="Nucleic Acids Res.">
        <title>The evolutionary dynamics of variant antigen genes in Babesia reveal a history of genomic innovation underlying host-parasite interaction.</title>
        <authorList>
            <person name="Jackson A.P."/>
            <person name="Otto T.D."/>
            <person name="Darby A."/>
            <person name="Ramaprasad A."/>
            <person name="Xia D."/>
            <person name="Echaide I.E."/>
            <person name="Farber M."/>
            <person name="Gahlot S."/>
            <person name="Gamble J."/>
            <person name="Gupta D."/>
            <person name="Gupta Y."/>
            <person name="Jackson L."/>
            <person name="Malandrin L."/>
            <person name="Malas T.B."/>
            <person name="Moussa E."/>
            <person name="Nair M."/>
            <person name="Reid A.J."/>
            <person name="Sanders M."/>
            <person name="Sharma J."/>
            <person name="Tracey A."/>
            <person name="Quail M.A."/>
            <person name="Weir W."/>
            <person name="Wastling J.M."/>
            <person name="Hall N."/>
            <person name="Willadsen P."/>
            <person name="Lingelbach K."/>
            <person name="Shiels B."/>
            <person name="Tait A."/>
            <person name="Berriman M."/>
            <person name="Allred D.R."/>
            <person name="Pain A."/>
        </authorList>
    </citation>
    <scope>NUCLEOTIDE SEQUENCE</scope>
    <source>
        <strain evidence="2">1802A</strain>
    </source>
</reference>
<protein>
    <submittedName>
        <fullName evidence="2">Variant erythrocyte surface antigen-1 family protein</fullName>
    </submittedName>
</protein>
<comment type="caution">
    <text evidence="2">The sequence shown here is derived from an EMBL/GenBank/DDBJ whole genome shotgun (WGS) entry which is preliminary data.</text>
</comment>
<dbReference type="EMBL" id="JAHBMH010000070">
    <property type="protein sequence ID" value="KAK1933767.1"/>
    <property type="molecule type" value="Genomic_DNA"/>
</dbReference>
<reference evidence="2" key="2">
    <citation type="submission" date="2021-05" db="EMBL/GenBank/DDBJ databases">
        <authorList>
            <person name="Pain A."/>
        </authorList>
    </citation>
    <scope>NUCLEOTIDE SEQUENCE</scope>
    <source>
        <strain evidence="2">1802A</strain>
    </source>
</reference>
<name>A0AAD9G8G6_BABDI</name>
<keyword evidence="1" id="KW-0472">Membrane</keyword>
<organism evidence="2 3">
    <name type="scientific">Babesia divergens</name>
    <dbReference type="NCBI Taxonomy" id="32595"/>
    <lineage>
        <taxon>Eukaryota</taxon>
        <taxon>Sar</taxon>
        <taxon>Alveolata</taxon>
        <taxon>Apicomplexa</taxon>
        <taxon>Aconoidasida</taxon>
        <taxon>Piroplasmida</taxon>
        <taxon>Babesiidae</taxon>
        <taxon>Babesia</taxon>
    </lineage>
</organism>
<evidence type="ECO:0000256" key="1">
    <source>
        <dbReference type="SAM" id="Phobius"/>
    </source>
</evidence>
<feature type="transmembrane region" description="Helical" evidence="1">
    <location>
        <begin position="259"/>
        <end position="285"/>
    </location>
</feature>
<keyword evidence="1" id="KW-1133">Transmembrane helix</keyword>
<dbReference type="Proteomes" id="UP001195914">
    <property type="component" value="Unassembled WGS sequence"/>
</dbReference>
<dbReference type="AlphaFoldDB" id="A0AAD9G8G6"/>
<proteinExistence type="predicted"/>
<evidence type="ECO:0000313" key="3">
    <source>
        <dbReference type="Proteomes" id="UP001195914"/>
    </source>
</evidence>
<accession>A0AAD9G8G6</accession>